<dbReference type="EMBL" id="UYRV01010594">
    <property type="protein sequence ID" value="VDK57534.1"/>
    <property type="molecule type" value="Genomic_DNA"/>
</dbReference>
<evidence type="ECO:0000313" key="1">
    <source>
        <dbReference type="EMBL" id="VDK57534.1"/>
    </source>
</evidence>
<accession>A0A3P6SR17</accession>
<dbReference type="SUPFAM" id="SSF55797">
    <property type="entry name" value="PR-1-like"/>
    <property type="match status" value="1"/>
</dbReference>
<reference evidence="1 2" key="1">
    <citation type="submission" date="2018-11" db="EMBL/GenBank/DDBJ databases">
        <authorList>
            <consortium name="Pathogen Informatics"/>
        </authorList>
    </citation>
    <scope>NUCLEOTIDE SEQUENCE [LARGE SCALE GENOMIC DNA]</scope>
</reference>
<dbReference type="InterPro" id="IPR035940">
    <property type="entry name" value="CAP_sf"/>
</dbReference>
<evidence type="ECO:0008006" key="3">
    <source>
        <dbReference type="Google" id="ProtNLM"/>
    </source>
</evidence>
<dbReference type="AlphaFoldDB" id="A0A3P6SR17"/>
<organism evidence="1 2">
    <name type="scientific">Cylicostephanus goldi</name>
    <name type="common">Nematode worm</name>
    <dbReference type="NCBI Taxonomy" id="71465"/>
    <lineage>
        <taxon>Eukaryota</taxon>
        <taxon>Metazoa</taxon>
        <taxon>Ecdysozoa</taxon>
        <taxon>Nematoda</taxon>
        <taxon>Chromadorea</taxon>
        <taxon>Rhabditida</taxon>
        <taxon>Rhabditina</taxon>
        <taxon>Rhabditomorpha</taxon>
        <taxon>Strongyloidea</taxon>
        <taxon>Strongylidae</taxon>
        <taxon>Cylicostephanus</taxon>
    </lineage>
</organism>
<dbReference type="Proteomes" id="UP000271889">
    <property type="component" value="Unassembled WGS sequence"/>
</dbReference>
<sequence>MRTSVANGTFEADGTLLPPAKGMNKLSWSCELEEEAKGVFTDAATCPILSKDMATRAEGSSHSWIYLWDGPNDDVPGDDAFNLTTSTPFRAAETYNPYNDSTSLYYNASFTEDINLVNVGSLCF</sequence>
<dbReference type="Gene3D" id="3.40.33.10">
    <property type="entry name" value="CAP"/>
    <property type="match status" value="1"/>
</dbReference>
<proteinExistence type="predicted"/>
<evidence type="ECO:0000313" key="2">
    <source>
        <dbReference type="Proteomes" id="UP000271889"/>
    </source>
</evidence>
<gene>
    <name evidence="1" type="ORF">CGOC_LOCUS4022</name>
</gene>
<name>A0A3P6SR17_CYLGO</name>
<protein>
    <recommendedName>
        <fullName evidence="3">SCP domain-containing protein</fullName>
    </recommendedName>
</protein>
<keyword evidence="2" id="KW-1185">Reference proteome</keyword>